<comment type="caution">
    <text evidence="2">The sequence shown here is derived from an EMBL/GenBank/DDBJ whole genome shotgun (WGS) entry which is preliminary data.</text>
</comment>
<keyword evidence="3" id="KW-1185">Reference proteome</keyword>
<dbReference type="PANTHER" id="PTHR34219">
    <property type="entry name" value="IRON-REGULATED INNER MEMBRANE PROTEIN-RELATED"/>
    <property type="match status" value="1"/>
</dbReference>
<dbReference type="RefSeq" id="WP_146270552.1">
    <property type="nucleotide sequence ID" value="NZ_VOEI01000002.1"/>
</dbReference>
<sequence length="382" mass="43869">MIKKIFLWLHRWLGLVTGIVVIIVSITGCINVFADELKEYFYHDRYFNQSVPQPAERLNFSTLLDNAQQSLGKKYKLSRCEVYPAANRNWVFRASKTNPKGFGHWNYYKYYYRVYVNPYTGKVVFIEDTKNEFFQLMLSLHLNLLLGDQVGKPITGVSVACFFVILVSGLIVWWPKRLTIKGFKGKLQIKRNAGPKRLNYDVHNAFGFYTLIPAMIITMTGLVFAFDWADNAVKFIADGGQTVKKRTIPKSSPAKAYKTIAIDSAINALLQKHNTADVFAIRLRDKPTDPFNIQVRLAANRTHEFEWYYFDRNTGLQLLHYSNADVKGGEKIRSLNYDLHTGAYAGLPTKMLAFLASLVCASLPVTGFMIWYNKRQKKHKKT</sequence>
<dbReference type="Pfam" id="PF03929">
    <property type="entry name" value="PepSY_TM"/>
    <property type="match status" value="1"/>
</dbReference>
<organism evidence="2 3">
    <name type="scientific">Mucilaginibacter achroorhodeus</name>
    <dbReference type="NCBI Taxonomy" id="2599294"/>
    <lineage>
        <taxon>Bacteria</taxon>
        <taxon>Pseudomonadati</taxon>
        <taxon>Bacteroidota</taxon>
        <taxon>Sphingobacteriia</taxon>
        <taxon>Sphingobacteriales</taxon>
        <taxon>Sphingobacteriaceae</taxon>
        <taxon>Mucilaginibacter</taxon>
    </lineage>
</organism>
<reference evidence="2 3" key="1">
    <citation type="submission" date="2019-07" db="EMBL/GenBank/DDBJ databases">
        <authorList>
            <person name="Kim J."/>
        </authorList>
    </citation>
    <scope>NUCLEOTIDE SEQUENCE [LARGE SCALE GENOMIC DNA]</scope>
    <source>
        <strain evidence="2 3">MJ1a</strain>
    </source>
</reference>
<proteinExistence type="predicted"/>
<protein>
    <submittedName>
        <fullName evidence="2">PepSY domain-containing protein</fullName>
    </submittedName>
</protein>
<dbReference type="PROSITE" id="PS51257">
    <property type="entry name" value="PROKAR_LIPOPROTEIN"/>
    <property type="match status" value="1"/>
</dbReference>
<keyword evidence="1" id="KW-0472">Membrane</keyword>
<evidence type="ECO:0000313" key="2">
    <source>
        <dbReference type="EMBL" id="TWR27183.1"/>
    </source>
</evidence>
<accession>A0A563U793</accession>
<name>A0A563U793_9SPHI</name>
<gene>
    <name evidence="2" type="ORF">FPZ42_09140</name>
</gene>
<dbReference type="EMBL" id="VOEI01000002">
    <property type="protein sequence ID" value="TWR27183.1"/>
    <property type="molecule type" value="Genomic_DNA"/>
</dbReference>
<keyword evidence="1" id="KW-0812">Transmembrane</keyword>
<dbReference type="OrthoDB" id="111691at2"/>
<feature type="transmembrane region" description="Helical" evidence="1">
    <location>
        <begin position="206"/>
        <end position="226"/>
    </location>
</feature>
<dbReference type="Proteomes" id="UP000318010">
    <property type="component" value="Unassembled WGS sequence"/>
</dbReference>
<feature type="transmembrane region" description="Helical" evidence="1">
    <location>
        <begin position="12"/>
        <end position="34"/>
    </location>
</feature>
<dbReference type="InterPro" id="IPR005625">
    <property type="entry name" value="PepSY-ass_TM"/>
</dbReference>
<dbReference type="PANTHER" id="PTHR34219:SF3">
    <property type="entry name" value="BLL7967 PROTEIN"/>
    <property type="match status" value="1"/>
</dbReference>
<feature type="transmembrane region" description="Helical" evidence="1">
    <location>
        <begin position="154"/>
        <end position="174"/>
    </location>
</feature>
<keyword evidence="1" id="KW-1133">Transmembrane helix</keyword>
<evidence type="ECO:0000313" key="3">
    <source>
        <dbReference type="Proteomes" id="UP000318010"/>
    </source>
</evidence>
<evidence type="ECO:0000256" key="1">
    <source>
        <dbReference type="SAM" id="Phobius"/>
    </source>
</evidence>
<dbReference type="AlphaFoldDB" id="A0A563U793"/>
<feature type="transmembrane region" description="Helical" evidence="1">
    <location>
        <begin position="351"/>
        <end position="372"/>
    </location>
</feature>